<dbReference type="NCBIfam" id="NF000592">
    <property type="entry name" value="PRK00013.1"/>
    <property type="match status" value="1"/>
</dbReference>
<feature type="binding site" evidence="9">
    <location>
        <begin position="29"/>
        <end position="32"/>
    </location>
    <ligand>
        <name>ATP</name>
        <dbReference type="ChEBI" id="CHEBI:30616"/>
    </ligand>
</feature>
<dbReference type="NCBIfam" id="NF009487">
    <property type="entry name" value="PRK12849.1"/>
    <property type="match status" value="1"/>
</dbReference>
<dbReference type="InterPro" id="IPR027413">
    <property type="entry name" value="GROEL-like_equatorial_sf"/>
</dbReference>
<name>A0ABS0X163_9ACTN</name>
<keyword evidence="13" id="KW-1185">Reference proteome</keyword>
<dbReference type="InterPro" id="IPR027409">
    <property type="entry name" value="GroEL-like_apical_dom_sf"/>
</dbReference>
<evidence type="ECO:0000256" key="3">
    <source>
        <dbReference type="ARBA" id="ARBA00006607"/>
    </source>
</evidence>
<reference evidence="12 13" key="1">
    <citation type="submission" date="2020-12" db="EMBL/GenBank/DDBJ databases">
        <title>Streptomyces typhae sp. nov., a novel endophytic actinomycete isolated from the root of cattail pollen (Typha angustifolia L.).</title>
        <authorList>
            <person name="Peng C."/>
            <person name="Liu C."/>
        </authorList>
    </citation>
    <scope>NUCLEOTIDE SEQUENCE [LARGE SCALE GENOMIC DNA]</scope>
    <source>
        <strain evidence="12 13">JCM 4753</strain>
    </source>
</reference>
<dbReference type="SUPFAM" id="SSF48592">
    <property type="entry name" value="GroEL equatorial domain-like"/>
    <property type="match status" value="1"/>
</dbReference>
<dbReference type="Gene3D" id="1.10.560.10">
    <property type="entry name" value="GroEL-like equatorial domain"/>
    <property type="match status" value="1"/>
</dbReference>
<evidence type="ECO:0000256" key="10">
    <source>
        <dbReference type="RuleBase" id="RU000418"/>
    </source>
</evidence>
<feature type="binding site" evidence="9">
    <location>
        <begin position="476"/>
        <end position="478"/>
    </location>
    <ligand>
        <name>ATP</name>
        <dbReference type="ChEBI" id="CHEBI:30616"/>
    </ligand>
</feature>
<comment type="caution">
    <text evidence="12">The sequence shown here is derived from an EMBL/GenBank/DDBJ whole genome shotgun (WGS) entry which is preliminary data.</text>
</comment>
<feature type="binding site" evidence="9">
    <location>
        <position position="492"/>
    </location>
    <ligand>
        <name>ATP</name>
        <dbReference type="ChEBI" id="CHEBI:30616"/>
    </ligand>
</feature>
<dbReference type="EC" id="5.6.1.7" evidence="9"/>
<dbReference type="InterPro" id="IPR018370">
    <property type="entry name" value="Chaperonin_Cpn60_CS"/>
</dbReference>
<evidence type="ECO:0000256" key="7">
    <source>
        <dbReference type="ARBA" id="ARBA00023235"/>
    </source>
</evidence>
<dbReference type="Pfam" id="PF00118">
    <property type="entry name" value="Cpn60_TCP1"/>
    <property type="match status" value="1"/>
</dbReference>
<evidence type="ECO:0000256" key="1">
    <source>
        <dbReference type="ARBA" id="ARBA00004191"/>
    </source>
</evidence>
<evidence type="ECO:0000256" key="2">
    <source>
        <dbReference type="ARBA" id="ARBA00004241"/>
    </source>
</evidence>
<accession>A0ABS0X163</accession>
<evidence type="ECO:0000256" key="4">
    <source>
        <dbReference type="ARBA" id="ARBA00022741"/>
    </source>
</evidence>
<dbReference type="InterPro" id="IPR027410">
    <property type="entry name" value="TCP-1-like_intermed_sf"/>
</dbReference>
<dbReference type="EMBL" id="JAEKOZ010000003">
    <property type="protein sequence ID" value="MBJ3806901.1"/>
    <property type="molecule type" value="Genomic_DNA"/>
</dbReference>
<dbReference type="NCBIfam" id="NF009488">
    <property type="entry name" value="PRK12850.1"/>
    <property type="match status" value="1"/>
</dbReference>
<dbReference type="NCBIfam" id="NF009489">
    <property type="entry name" value="PRK12851.1"/>
    <property type="match status" value="1"/>
</dbReference>
<evidence type="ECO:0000256" key="5">
    <source>
        <dbReference type="ARBA" id="ARBA00022840"/>
    </source>
</evidence>
<evidence type="ECO:0000256" key="6">
    <source>
        <dbReference type="ARBA" id="ARBA00023186"/>
    </source>
</evidence>
<keyword evidence="9" id="KW-0963">Cytoplasm</keyword>
<dbReference type="Gene3D" id="3.30.260.10">
    <property type="entry name" value="TCP-1-like chaperonin intermediate domain"/>
    <property type="match status" value="1"/>
</dbReference>
<feature type="binding site" evidence="9">
    <location>
        <position position="413"/>
    </location>
    <ligand>
        <name>ATP</name>
        <dbReference type="ChEBI" id="CHEBI:30616"/>
    </ligand>
</feature>
<protein>
    <recommendedName>
        <fullName evidence="9">Chaperonin GroEL</fullName>
        <ecNumber evidence="9">5.6.1.7</ecNumber>
    </recommendedName>
    <alternativeName>
        <fullName evidence="9">60 kDa chaperonin</fullName>
    </alternativeName>
    <alternativeName>
        <fullName evidence="9">Chaperonin-60</fullName>
        <shortName evidence="9">Cpn60</shortName>
    </alternativeName>
</protein>
<dbReference type="PANTHER" id="PTHR45633">
    <property type="entry name" value="60 KDA HEAT SHOCK PROTEIN, MITOCHONDRIAL"/>
    <property type="match status" value="1"/>
</dbReference>
<keyword evidence="5 9" id="KW-0067">ATP-binding</keyword>
<organism evidence="12 13">
    <name type="scientific">Streptomyces flavofungini</name>
    <dbReference type="NCBI Taxonomy" id="68200"/>
    <lineage>
        <taxon>Bacteria</taxon>
        <taxon>Bacillati</taxon>
        <taxon>Actinomycetota</taxon>
        <taxon>Actinomycetes</taxon>
        <taxon>Kitasatosporales</taxon>
        <taxon>Streptomycetaceae</taxon>
        <taxon>Streptomyces</taxon>
    </lineage>
</organism>
<dbReference type="PRINTS" id="PR00298">
    <property type="entry name" value="CHAPERONIN60"/>
</dbReference>
<sequence>MAKIIAFDEEARRGLERGMNQLADAVKVTLGPKGRNVVLEKKWGAPTITNDGVSIAKEIELEDPYEKIGAELVKEVAKKTDDVAGDGTTTATVLAQALVKEGLRNVAAGANPMALKRGIEKAVEAVSGALLEQAKDVETKEQIASTASISAADTQIGELIAEAMDKVGKEGVITVEESQTFGLELELTEGMRFDKGYISAYFATDMERMEASLDDPYILIVNSKISNVKDLLPLLEKVMQSGKPLLIIAEDVEGEALSTLVVNKIRGTFKSVAVKAPGFGDRRKAMLGDIAILTGGTVISEEVGLKLENAGLDLLGRARKVVITKDETTIVDGAGESDQVQGRVNQIRAEIENSDSDYDREKLQERLAKLAGGVAVIKAGAATEVELKERKHRIEDAVRNAKAAVEEGIVAGGGVALIQAASVFEKLDLEGDEATGAAAVKLALEAPLKQIAVNAGLEGGVVVEKVRNLPVGQGLNAASGDYVDMIAEGIIDPAKVTRSALQNAASIAALFLTTEAVIADKPEKAAAAAPGGMPGGDMDF</sequence>
<evidence type="ECO:0000313" key="12">
    <source>
        <dbReference type="EMBL" id="MBJ3806901.1"/>
    </source>
</evidence>
<comment type="caution">
    <text evidence="9">Lacks conserved residue(s) required for the propagation of feature annotation.</text>
</comment>
<proteinExistence type="inferred from homology"/>
<dbReference type="InterPro" id="IPR001844">
    <property type="entry name" value="Cpn60/GroEL"/>
</dbReference>
<dbReference type="NCBIfam" id="TIGR02348">
    <property type="entry name" value="GroEL"/>
    <property type="match status" value="1"/>
</dbReference>
<keyword evidence="7 9" id="KW-0413">Isomerase</keyword>
<dbReference type="HAMAP" id="MF_00600">
    <property type="entry name" value="CH60"/>
    <property type="match status" value="1"/>
</dbReference>
<dbReference type="SUPFAM" id="SSF52029">
    <property type="entry name" value="GroEL apical domain-like"/>
    <property type="match status" value="1"/>
</dbReference>
<dbReference type="Gene3D" id="3.50.7.10">
    <property type="entry name" value="GroEL"/>
    <property type="match status" value="1"/>
</dbReference>
<comment type="similarity">
    <text evidence="3 9 10">Belongs to the chaperonin (HSP60) family.</text>
</comment>
<evidence type="ECO:0000313" key="13">
    <source>
        <dbReference type="Proteomes" id="UP000634780"/>
    </source>
</evidence>
<dbReference type="RefSeq" id="WP_190116055.1">
    <property type="nucleotide sequence ID" value="NZ_BMVR01000005.1"/>
</dbReference>
<dbReference type="Proteomes" id="UP000634780">
    <property type="component" value="Unassembled WGS sequence"/>
</dbReference>
<comment type="subunit">
    <text evidence="9 11">Forms a cylinder of 14 subunits composed of two heptameric rings stacked back-to-back. Interacts with the co-chaperonin GroES.</text>
</comment>
<evidence type="ECO:0000256" key="8">
    <source>
        <dbReference type="ARBA" id="ARBA00025702"/>
    </source>
</evidence>
<keyword evidence="4 9" id="KW-0547">Nucleotide-binding</keyword>
<evidence type="ECO:0000256" key="11">
    <source>
        <dbReference type="RuleBase" id="RU000419"/>
    </source>
</evidence>
<evidence type="ECO:0000256" key="9">
    <source>
        <dbReference type="HAMAP-Rule" id="MF_00600"/>
    </source>
</evidence>
<dbReference type="CDD" id="cd03344">
    <property type="entry name" value="GroEL"/>
    <property type="match status" value="1"/>
</dbReference>
<feature type="binding site" evidence="9">
    <location>
        <begin position="86"/>
        <end position="90"/>
    </location>
    <ligand>
        <name>ATP</name>
        <dbReference type="ChEBI" id="CHEBI:30616"/>
    </ligand>
</feature>
<comment type="subcellular location">
    <subcellularLocation>
        <location evidence="2">Cell surface</location>
    </subcellularLocation>
    <subcellularLocation>
        <location evidence="9">Cytoplasm</location>
    </subcellularLocation>
    <subcellularLocation>
        <location evidence="8">Secreted</location>
        <location evidence="8">Capsule</location>
    </subcellularLocation>
    <subcellularLocation>
        <location evidence="1">Secreted</location>
        <location evidence="1">Cell wall</location>
    </subcellularLocation>
</comment>
<dbReference type="InterPro" id="IPR002423">
    <property type="entry name" value="Cpn60/GroEL/TCP-1"/>
</dbReference>
<dbReference type="SUPFAM" id="SSF54849">
    <property type="entry name" value="GroEL-intermediate domain like"/>
    <property type="match status" value="1"/>
</dbReference>
<dbReference type="PROSITE" id="PS00296">
    <property type="entry name" value="CHAPERONINS_CPN60"/>
    <property type="match status" value="1"/>
</dbReference>
<comment type="function">
    <text evidence="9 11">Together with its co-chaperonin GroES, plays an essential role in assisting protein folding. The GroEL-GroES system forms a nano-cage that allows encapsulation of the non-native substrate proteins and provides a physical environment optimized to promote and accelerate protein folding.</text>
</comment>
<keyword evidence="6 9" id="KW-0143">Chaperone</keyword>
<gene>
    <name evidence="9 12" type="primary">groL</name>
    <name evidence="9" type="synonym">groEL</name>
    <name evidence="12" type="ORF">JGB26_07165</name>
</gene>